<evidence type="ECO:0000313" key="1">
    <source>
        <dbReference type="EMBL" id="AYV81815.1"/>
    </source>
</evidence>
<sequence length="134" mass="14595">MGAGAAKVCSPEIIGCECGVVKVRDSVKGEVVYKDCKLFPGGSMEWDWAVTGTHHKPGIQLADVEHVKNFGEKNCVVVFGTGMCDGLGITPTLIEYLKEHQIEYLIAKTPEAIRMYNKLIQCDRLAIALIHSGC</sequence>
<proteinExistence type="predicted"/>
<accession>A0A3G5A3K8</accession>
<dbReference type="PANTHER" id="PTHR15811">
    <property type="entry name" value="MTH938 DOMAIN-CONTAINING PROTEIN"/>
    <property type="match status" value="1"/>
</dbReference>
<organism evidence="1">
    <name type="scientific">Harvfovirus sp</name>
    <dbReference type="NCBI Taxonomy" id="2487768"/>
    <lineage>
        <taxon>Viruses</taxon>
        <taxon>Varidnaviria</taxon>
        <taxon>Bamfordvirae</taxon>
        <taxon>Nucleocytoviricota</taxon>
        <taxon>Megaviricetes</taxon>
        <taxon>Imitervirales</taxon>
        <taxon>Mimiviridae</taxon>
        <taxon>Klosneuvirinae</taxon>
    </lineage>
</organism>
<dbReference type="EMBL" id="MK072307">
    <property type="protein sequence ID" value="AYV81815.1"/>
    <property type="molecule type" value="Genomic_DNA"/>
</dbReference>
<dbReference type="InterPro" id="IPR036748">
    <property type="entry name" value="MTH938-like_sf"/>
</dbReference>
<name>A0A3G5A3K8_9VIRU</name>
<dbReference type="Pfam" id="PF04430">
    <property type="entry name" value="DUF498"/>
    <property type="match status" value="1"/>
</dbReference>
<reference evidence="1" key="1">
    <citation type="submission" date="2018-10" db="EMBL/GenBank/DDBJ databases">
        <title>Hidden diversity of soil giant viruses.</title>
        <authorList>
            <person name="Schulz F."/>
            <person name="Alteio L."/>
            <person name="Goudeau D."/>
            <person name="Ryan E.M."/>
            <person name="Malmstrom R.R."/>
            <person name="Blanchard J."/>
            <person name="Woyke T."/>
        </authorList>
    </citation>
    <scope>NUCLEOTIDE SEQUENCE</scope>
    <source>
        <strain evidence="1">HAV1</strain>
    </source>
</reference>
<gene>
    <name evidence="1" type="ORF">Harvfovirus65_2</name>
</gene>
<protein>
    <submittedName>
        <fullName evidence="1">Putative mth938 domain-containing protein</fullName>
    </submittedName>
</protein>
<dbReference type="Gene3D" id="3.40.1230.10">
    <property type="entry name" value="MTH938-like"/>
    <property type="match status" value="1"/>
</dbReference>
<dbReference type="InterPro" id="IPR007523">
    <property type="entry name" value="NDUFAF3/AAMDC"/>
</dbReference>
<dbReference type="SUPFAM" id="SSF64076">
    <property type="entry name" value="MTH938-like"/>
    <property type="match status" value="1"/>
</dbReference>
<dbReference type="PANTHER" id="PTHR15811:SF5">
    <property type="entry name" value="MTH938 DOMAIN-CONTAINING PROTEIN"/>
    <property type="match status" value="1"/>
</dbReference>